<dbReference type="RefSeq" id="WP_096574297.1">
    <property type="nucleotide sequence ID" value="NZ_CAWNJS010000001.1"/>
</dbReference>
<evidence type="ECO:0000313" key="2">
    <source>
        <dbReference type="Proteomes" id="UP000218785"/>
    </source>
</evidence>
<name>A0A1Z4MUQ0_9CYAN</name>
<dbReference type="KEGG" id="ttq:NIES37_11460"/>
<dbReference type="InterPro" id="IPR011990">
    <property type="entry name" value="TPR-like_helical_dom_sf"/>
</dbReference>
<dbReference type="SUPFAM" id="SSF48452">
    <property type="entry name" value="TPR-like"/>
    <property type="match status" value="1"/>
</dbReference>
<evidence type="ECO:0008006" key="3">
    <source>
        <dbReference type="Google" id="ProtNLM"/>
    </source>
</evidence>
<protein>
    <recommendedName>
        <fullName evidence="3">TPR repeat-containing protein</fullName>
    </recommendedName>
</protein>
<dbReference type="Gene3D" id="1.25.40.10">
    <property type="entry name" value="Tetratricopeptide repeat domain"/>
    <property type="match status" value="1"/>
</dbReference>
<dbReference type="EMBL" id="AP018248">
    <property type="protein sequence ID" value="BAY97209.1"/>
    <property type="molecule type" value="Genomic_DNA"/>
</dbReference>
<gene>
    <name evidence="1" type="ORF">NIES37_11460</name>
</gene>
<proteinExistence type="predicted"/>
<dbReference type="Proteomes" id="UP000218785">
    <property type="component" value="Chromosome"/>
</dbReference>
<reference evidence="1 2" key="1">
    <citation type="submission" date="2017-06" db="EMBL/GenBank/DDBJ databases">
        <title>Genome sequencing of cyanobaciteial culture collection at National Institute for Environmental Studies (NIES).</title>
        <authorList>
            <person name="Hirose Y."/>
            <person name="Shimura Y."/>
            <person name="Fujisawa T."/>
            <person name="Nakamura Y."/>
            <person name="Kawachi M."/>
        </authorList>
    </citation>
    <scope>NUCLEOTIDE SEQUENCE [LARGE SCALE GENOMIC DNA]</scope>
    <source>
        <strain evidence="1 2">NIES-37</strain>
    </source>
</reference>
<dbReference type="AlphaFoldDB" id="A0A1Z4MUQ0"/>
<keyword evidence="2" id="KW-1185">Reference proteome</keyword>
<accession>A0A1Z4MUQ0</accession>
<organism evidence="1 2">
    <name type="scientific">Tolypothrix tenuis PCC 7101</name>
    <dbReference type="NCBI Taxonomy" id="231146"/>
    <lineage>
        <taxon>Bacteria</taxon>
        <taxon>Bacillati</taxon>
        <taxon>Cyanobacteriota</taxon>
        <taxon>Cyanophyceae</taxon>
        <taxon>Nostocales</taxon>
        <taxon>Tolypothrichaceae</taxon>
        <taxon>Tolypothrix</taxon>
    </lineage>
</organism>
<evidence type="ECO:0000313" key="1">
    <source>
        <dbReference type="EMBL" id="BAY97209.1"/>
    </source>
</evidence>
<sequence length="134" mass="14874">MASSGEDYLTNRKKQIKRRQKLLTFVSLASFLGSIVFSAVPVIQKAIQPSNTVVASPDSALKQRETGFELVLQREPDNQVALQGLVNVRLGLKDTQGAIQPLEKLVKLSPDNQNYKVLLEKLKKEQVKGNSQTK</sequence>